<organism evidence="5 6">
    <name type="scientific">Aporhodopirellula aestuarii</name>
    <dbReference type="NCBI Taxonomy" id="2950107"/>
    <lineage>
        <taxon>Bacteria</taxon>
        <taxon>Pseudomonadati</taxon>
        <taxon>Planctomycetota</taxon>
        <taxon>Planctomycetia</taxon>
        <taxon>Pirellulales</taxon>
        <taxon>Pirellulaceae</taxon>
        <taxon>Aporhodopirellula</taxon>
    </lineage>
</organism>
<name>A0ABT0TZE9_9BACT</name>
<sequence>MLSTRERDVFKHVVSGQMNKVIAKRLEISEKTVERHRSNVMKKLGVKSVAELVRIAMDAESIEH</sequence>
<protein>
    <submittedName>
        <fullName evidence="5">LuxR C-terminal-related transcriptional regulator</fullName>
    </submittedName>
</protein>
<dbReference type="Proteomes" id="UP001202961">
    <property type="component" value="Unassembled WGS sequence"/>
</dbReference>
<dbReference type="PANTHER" id="PTHR44688:SF16">
    <property type="entry name" value="DNA-BINDING TRANSCRIPTIONAL ACTIVATOR DEVR_DOSR"/>
    <property type="match status" value="1"/>
</dbReference>
<gene>
    <name evidence="5" type="ORF">NB063_03905</name>
</gene>
<evidence type="ECO:0000313" key="6">
    <source>
        <dbReference type="Proteomes" id="UP001202961"/>
    </source>
</evidence>
<keyword evidence="2" id="KW-0238">DNA-binding</keyword>
<evidence type="ECO:0000313" key="5">
    <source>
        <dbReference type="EMBL" id="MCM2369759.1"/>
    </source>
</evidence>
<dbReference type="Pfam" id="PF00196">
    <property type="entry name" value="GerE"/>
    <property type="match status" value="1"/>
</dbReference>
<evidence type="ECO:0000256" key="2">
    <source>
        <dbReference type="ARBA" id="ARBA00023125"/>
    </source>
</evidence>
<dbReference type="InterPro" id="IPR000792">
    <property type="entry name" value="Tscrpt_reg_LuxR_C"/>
</dbReference>
<dbReference type="CDD" id="cd06170">
    <property type="entry name" value="LuxR_C_like"/>
    <property type="match status" value="1"/>
</dbReference>
<dbReference type="InterPro" id="IPR036388">
    <property type="entry name" value="WH-like_DNA-bd_sf"/>
</dbReference>
<dbReference type="PROSITE" id="PS00622">
    <property type="entry name" value="HTH_LUXR_1"/>
    <property type="match status" value="1"/>
</dbReference>
<proteinExistence type="predicted"/>
<reference evidence="5 6" key="1">
    <citation type="journal article" date="2022" name="Syst. Appl. Microbiol.">
        <title>Rhodopirellula aestuarii sp. nov., a novel member of the genus Rhodopirellula isolated from brackish sediments collected in the Tagus River estuary, Portugal.</title>
        <authorList>
            <person name="Vitorino I.R."/>
            <person name="Klimek D."/>
            <person name="Calusinska M."/>
            <person name="Lobo-da-Cunha A."/>
            <person name="Vasconcelos V."/>
            <person name="Lage O.M."/>
        </authorList>
    </citation>
    <scope>NUCLEOTIDE SEQUENCE [LARGE SCALE GENOMIC DNA]</scope>
    <source>
        <strain evidence="5 6">ICT_H3.1</strain>
    </source>
</reference>
<comment type="caution">
    <text evidence="5">The sequence shown here is derived from an EMBL/GenBank/DDBJ whole genome shotgun (WGS) entry which is preliminary data.</text>
</comment>
<dbReference type="SUPFAM" id="SSF46894">
    <property type="entry name" value="C-terminal effector domain of the bipartite response regulators"/>
    <property type="match status" value="1"/>
</dbReference>
<accession>A0ABT0TZE9</accession>
<dbReference type="InterPro" id="IPR016032">
    <property type="entry name" value="Sig_transdc_resp-reg_C-effctor"/>
</dbReference>
<dbReference type="EMBL" id="JAMQBK010000013">
    <property type="protein sequence ID" value="MCM2369759.1"/>
    <property type="molecule type" value="Genomic_DNA"/>
</dbReference>
<keyword evidence="3" id="KW-0804">Transcription</keyword>
<keyword evidence="1" id="KW-0805">Transcription regulation</keyword>
<dbReference type="PANTHER" id="PTHR44688">
    <property type="entry name" value="DNA-BINDING TRANSCRIPTIONAL ACTIVATOR DEVR_DOSR"/>
    <property type="match status" value="1"/>
</dbReference>
<dbReference type="Gene3D" id="1.10.10.10">
    <property type="entry name" value="Winged helix-like DNA-binding domain superfamily/Winged helix DNA-binding domain"/>
    <property type="match status" value="1"/>
</dbReference>
<feature type="domain" description="HTH luxR-type" evidence="4">
    <location>
        <begin position="1"/>
        <end position="60"/>
    </location>
</feature>
<evidence type="ECO:0000256" key="1">
    <source>
        <dbReference type="ARBA" id="ARBA00023015"/>
    </source>
</evidence>
<dbReference type="PROSITE" id="PS50043">
    <property type="entry name" value="HTH_LUXR_2"/>
    <property type="match status" value="1"/>
</dbReference>
<evidence type="ECO:0000259" key="4">
    <source>
        <dbReference type="PROSITE" id="PS50043"/>
    </source>
</evidence>
<dbReference type="PRINTS" id="PR00038">
    <property type="entry name" value="HTHLUXR"/>
</dbReference>
<dbReference type="SMART" id="SM00421">
    <property type="entry name" value="HTH_LUXR"/>
    <property type="match status" value="1"/>
</dbReference>
<keyword evidence="6" id="KW-1185">Reference proteome</keyword>
<evidence type="ECO:0000256" key="3">
    <source>
        <dbReference type="ARBA" id="ARBA00023163"/>
    </source>
</evidence>